<organism evidence="2">
    <name type="scientific">Morchella importuna</name>
    <dbReference type="NCBI Taxonomy" id="1174673"/>
    <lineage>
        <taxon>Eukaryota</taxon>
        <taxon>Fungi</taxon>
        <taxon>Dikarya</taxon>
        <taxon>Ascomycota</taxon>
        <taxon>Pezizomycotina</taxon>
        <taxon>Pezizomycetes</taxon>
        <taxon>Pezizales</taxon>
        <taxon>Morchellaceae</taxon>
        <taxon>Morchella</taxon>
    </lineage>
</organism>
<evidence type="ECO:0000313" key="2">
    <source>
        <dbReference type="EMBL" id="QGN66779.1"/>
    </source>
</evidence>
<protein>
    <submittedName>
        <fullName evidence="2">Uncharacterized protein</fullName>
    </submittedName>
</protein>
<reference evidence="2" key="1">
    <citation type="submission" date="2019-02" db="EMBL/GenBank/DDBJ databases">
        <title>The largest mitochondrial genome of Morchella importuna (272.2 kb) among fungi reservoir of numerous mitochondrial ORFs, repeatitive sequences and nuclear genome horizontal transfer.</title>
        <authorList>
            <person name="Liu W."/>
            <person name="Bian Y."/>
        </authorList>
    </citation>
    <scope>NUCLEOTIDE SEQUENCE</scope>
</reference>
<keyword evidence="2" id="KW-0496">Mitochondrion</keyword>
<dbReference type="RefSeq" id="YP_009722377.1">
    <property type="nucleotide sequence ID" value="NC_045397.1"/>
</dbReference>
<keyword evidence="1" id="KW-0472">Membrane</keyword>
<dbReference type="EMBL" id="MK527108">
    <property type="protein sequence ID" value="QGN66779.1"/>
    <property type="molecule type" value="Genomic_DNA"/>
</dbReference>
<sequence length="102" mass="11783">MHFTWQIASRISLRDIQEPERIGALIKIAWEVIILLYSWLSAINWTPGPDNSNLINTEYAVPINPENKAKIRYNVGVSLPMKLPSEPYVIVSHHTARHKVYF</sequence>
<name>A0A650AGD6_9PEZI</name>
<feature type="transmembrane region" description="Helical" evidence="1">
    <location>
        <begin position="21"/>
        <end position="40"/>
    </location>
</feature>
<evidence type="ECO:0000256" key="1">
    <source>
        <dbReference type="SAM" id="Phobius"/>
    </source>
</evidence>
<keyword evidence="1" id="KW-1133">Transmembrane helix</keyword>
<dbReference type="GeneID" id="42906102"/>
<keyword evidence="1" id="KW-0812">Transmembrane</keyword>
<geneLocation type="mitochondrion" evidence="2"/>
<gene>
    <name evidence="2" type="primary">orf102</name>
</gene>
<proteinExistence type="predicted"/>
<dbReference type="AlphaFoldDB" id="A0A650AGD6"/>
<accession>A0A650AGD6</accession>